<name>A0A2Z4AAP3_9BACT</name>
<dbReference type="SUPFAM" id="SSF51197">
    <property type="entry name" value="Clavaminate synthase-like"/>
    <property type="match status" value="1"/>
</dbReference>
<evidence type="ECO:0000313" key="2">
    <source>
        <dbReference type="Proteomes" id="UP000247465"/>
    </source>
</evidence>
<dbReference type="Proteomes" id="UP000247465">
    <property type="component" value="Chromosome"/>
</dbReference>
<dbReference type="AlphaFoldDB" id="A0A2Z4AAP3"/>
<dbReference type="GO" id="GO:0016706">
    <property type="term" value="F:2-oxoglutarate-dependent dioxygenase activity"/>
    <property type="evidence" value="ECO:0007669"/>
    <property type="project" value="UniProtKB-ARBA"/>
</dbReference>
<reference evidence="1 2" key="1">
    <citation type="submission" date="2018-06" db="EMBL/GenBank/DDBJ databases">
        <title>Draft Genome Sequence of a Novel Marine Bacterium Related to the Verrucomicrobia.</title>
        <authorList>
            <person name="Vosseberg J."/>
            <person name="Martijn J."/>
            <person name="Ettema T.J.G."/>
        </authorList>
    </citation>
    <scope>NUCLEOTIDE SEQUENCE [LARGE SCALE GENOMIC DNA]</scope>
    <source>
        <strain evidence="1">TARA_B100001123</strain>
    </source>
</reference>
<dbReference type="Pfam" id="PF05721">
    <property type="entry name" value="PhyH"/>
    <property type="match status" value="1"/>
</dbReference>
<dbReference type="EMBL" id="CP029803">
    <property type="protein sequence ID" value="AWT58849.1"/>
    <property type="molecule type" value="Genomic_DNA"/>
</dbReference>
<organism evidence="1 2">
    <name type="scientific">Candidatus Moanibacter tarae</name>
    <dbReference type="NCBI Taxonomy" id="2200854"/>
    <lineage>
        <taxon>Bacteria</taxon>
        <taxon>Pseudomonadati</taxon>
        <taxon>Verrucomicrobiota</taxon>
        <taxon>Opitutia</taxon>
        <taxon>Puniceicoccales</taxon>
        <taxon>Puniceicoccales incertae sedis</taxon>
        <taxon>Candidatus Moanibacter</taxon>
    </lineage>
</organism>
<dbReference type="KEGG" id="mtar:DF168_00021"/>
<sequence>MLKKEEIYAYNRDGFLKVKDLFTDEETEQLATDMIRIIEQWGQETIGWKGPWRNRYLSEDEQLNTKAILMHNPHYYSAAWSRVILHPKLVGCVEDLIGDTVQWHHTVLHAKPPELGTPFPMHQDYPFYPYNGPNFVDCLLHLDDTPRESGCLCVVPESHKLGPLEHIMGPETAPHLPTEKFHPDALDYVEIPANSGDVIFFSYHTIHWSNCNRTDSWRKSVRFGYHDATLRPIGRAANDAHRIDKDNILDRKDNIIVSGFRNIDETETATNTVPKSAARTT</sequence>
<dbReference type="PANTHER" id="PTHR20883">
    <property type="entry name" value="PHYTANOYL-COA DIOXYGENASE DOMAIN CONTAINING 1"/>
    <property type="match status" value="1"/>
</dbReference>
<dbReference type="Gene3D" id="2.60.120.620">
    <property type="entry name" value="q2cbj1_9rhob like domain"/>
    <property type="match status" value="1"/>
</dbReference>
<protein>
    <recommendedName>
        <fullName evidence="3">Ectoine dioxygenase</fullName>
    </recommendedName>
</protein>
<evidence type="ECO:0008006" key="3">
    <source>
        <dbReference type="Google" id="ProtNLM"/>
    </source>
</evidence>
<evidence type="ECO:0000313" key="1">
    <source>
        <dbReference type="EMBL" id="AWT58849.1"/>
    </source>
</evidence>
<dbReference type="InterPro" id="IPR008775">
    <property type="entry name" value="Phytyl_CoA_dOase-like"/>
</dbReference>
<accession>A0A2Z4AAP3</accession>
<dbReference type="PANTHER" id="PTHR20883:SF51">
    <property type="entry name" value="PHYTANOYL-COA HYDROXYLASE"/>
    <property type="match status" value="1"/>
</dbReference>
<dbReference type="GO" id="GO:0005506">
    <property type="term" value="F:iron ion binding"/>
    <property type="evidence" value="ECO:0007669"/>
    <property type="project" value="UniProtKB-ARBA"/>
</dbReference>
<proteinExistence type="predicted"/>
<gene>
    <name evidence="1" type="ORF">DF168_00021</name>
</gene>